<gene>
    <name evidence="3" type="ORF">NEMVEDRAFT_v1g166581</name>
</gene>
<dbReference type="PhylomeDB" id="A7S549"/>
<dbReference type="GO" id="GO:1902388">
    <property type="term" value="F:ceramide 1-phosphate transfer activity"/>
    <property type="evidence" value="ECO:0000318"/>
    <property type="project" value="GO_Central"/>
</dbReference>
<dbReference type="eggNOG" id="KOG3221">
    <property type="taxonomic scope" value="Eukaryota"/>
</dbReference>
<dbReference type="AlphaFoldDB" id="A7S549"/>
<dbReference type="InParanoid" id="A7S549"/>
<dbReference type="GO" id="GO:0035627">
    <property type="term" value="P:ceramide transport"/>
    <property type="evidence" value="ECO:0000318"/>
    <property type="project" value="GO_Central"/>
</dbReference>
<keyword evidence="4" id="KW-1185">Reference proteome</keyword>
<dbReference type="OMA" id="FTCQALQ"/>
<dbReference type="KEGG" id="nve:5512902"/>
<evidence type="ECO:0000313" key="3">
    <source>
        <dbReference type="EMBL" id="EDO41182.1"/>
    </source>
</evidence>
<dbReference type="InterPro" id="IPR036497">
    <property type="entry name" value="GLTP_sf"/>
</dbReference>
<organism evidence="3 4">
    <name type="scientific">Nematostella vectensis</name>
    <name type="common">Starlet sea anemone</name>
    <dbReference type="NCBI Taxonomy" id="45351"/>
    <lineage>
        <taxon>Eukaryota</taxon>
        <taxon>Metazoa</taxon>
        <taxon>Cnidaria</taxon>
        <taxon>Anthozoa</taxon>
        <taxon>Hexacorallia</taxon>
        <taxon>Actiniaria</taxon>
        <taxon>Edwardsiidae</taxon>
        <taxon>Nematostella</taxon>
    </lineage>
</organism>
<dbReference type="EMBL" id="DS469581">
    <property type="protein sequence ID" value="EDO41182.1"/>
    <property type="molecule type" value="Genomic_DNA"/>
</dbReference>
<dbReference type="GO" id="GO:0120009">
    <property type="term" value="P:intermembrane lipid transfer"/>
    <property type="evidence" value="ECO:0000318"/>
    <property type="project" value="GO_Central"/>
</dbReference>
<dbReference type="FunFam" id="1.10.3520.10:FF:000001">
    <property type="entry name" value="Pleckstrin domain-containing family A member 8"/>
    <property type="match status" value="1"/>
</dbReference>
<dbReference type="PANTHER" id="PTHR10219:SF25">
    <property type="entry name" value="PLECKSTRIN HOMOLOGY DOMAIN-CONTAINING FAMILY A MEMBER 8"/>
    <property type="match status" value="1"/>
</dbReference>
<dbReference type="HOGENOM" id="CLU_079400_2_1_1"/>
<evidence type="ECO:0000256" key="1">
    <source>
        <dbReference type="ARBA" id="ARBA00022448"/>
    </source>
</evidence>
<keyword evidence="1" id="KW-0813">Transport</keyword>
<evidence type="ECO:0000259" key="2">
    <source>
        <dbReference type="Pfam" id="PF08718"/>
    </source>
</evidence>
<accession>A7S549</accession>
<dbReference type="STRING" id="45351.A7S549"/>
<evidence type="ECO:0000313" key="4">
    <source>
        <dbReference type="Proteomes" id="UP000001593"/>
    </source>
</evidence>
<dbReference type="Pfam" id="PF08718">
    <property type="entry name" value="GLTP"/>
    <property type="match status" value="1"/>
</dbReference>
<dbReference type="GO" id="GO:1902387">
    <property type="term" value="F:ceramide 1-phosphate binding"/>
    <property type="evidence" value="ECO:0000318"/>
    <property type="project" value="GO_Central"/>
</dbReference>
<protein>
    <recommendedName>
        <fullName evidence="2">Glycolipid transfer protein domain-containing protein</fullName>
    </recommendedName>
</protein>
<proteinExistence type="predicted"/>
<dbReference type="SUPFAM" id="SSF110004">
    <property type="entry name" value="Glycolipid transfer protein, GLTP"/>
    <property type="match status" value="1"/>
</dbReference>
<dbReference type="Proteomes" id="UP000001593">
    <property type="component" value="Unassembled WGS sequence"/>
</dbReference>
<dbReference type="Gene3D" id="1.10.3520.10">
    <property type="entry name" value="Glycolipid transfer protein"/>
    <property type="match status" value="1"/>
</dbReference>
<sequence>MSFFARAKHQFLPVPENRRIETAPFLDACGEVVPFFDLLGSTAFAPVKMDINGNITKLRKIYETDPARFKTLQDVVEKEIENKTTKAKNSGTDALLWLRRALHFIIAFLKEVLVGNSELAPCATKAYEKTLKKYHGFLVRGVFSLAMKAVPYRKDFMKALGGAEEEQYTVMEDIQNFVDVLDSNLDVLTEFYAENNCDDERKV</sequence>
<dbReference type="InterPro" id="IPR014830">
    <property type="entry name" value="Glycolipid_transfer_prot_dom"/>
</dbReference>
<name>A7S549_NEMVE</name>
<feature type="domain" description="Glycolipid transfer protein" evidence="2">
    <location>
        <begin position="20"/>
        <end position="161"/>
    </location>
</feature>
<dbReference type="GO" id="GO:0005829">
    <property type="term" value="C:cytosol"/>
    <property type="evidence" value="ECO:0000318"/>
    <property type="project" value="GO_Central"/>
</dbReference>
<dbReference type="OrthoDB" id="9411774at2759"/>
<reference evidence="3 4" key="1">
    <citation type="journal article" date="2007" name="Science">
        <title>Sea anemone genome reveals ancestral eumetazoan gene repertoire and genomic organization.</title>
        <authorList>
            <person name="Putnam N.H."/>
            <person name="Srivastava M."/>
            <person name="Hellsten U."/>
            <person name="Dirks B."/>
            <person name="Chapman J."/>
            <person name="Salamov A."/>
            <person name="Terry A."/>
            <person name="Shapiro H."/>
            <person name="Lindquist E."/>
            <person name="Kapitonov V.V."/>
            <person name="Jurka J."/>
            <person name="Genikhovich G."/>
            <person name="Grigoriev I.V."/>
            <person name="Lucas S.M."/>
            <person name="Steele R.E."/>
            <person name="Finnerty J.R."/>
            <person name="Technau U."/>
            <person name="Martindale M.Q."/>
            <person name="Rokhsar D.S."/>
        </authorList>
    </citation>
    <scope>NUCLEOTIDE SEQUENCE [LARGE SCALE GENOMIC DNA]</scope>
    <source>
        <strain evidence="4">CH2 X CH6</strain>
    </source>
</reference>
<dbReference type="PANTHER" id="PTHR10219">
    <property type="entry name" value="GLYCOLIPID TRANSFER PROTEIN-RELATED"/>
    <property type="match status" value="1"/>
</dbReference>